<name>A0A1H8BMG2_9MICO</name>
<feature type="transmembrane region" description="Helical" evidence="2">
    <location>
        <begin position="25"/>
        <end position="48"/>
    </location>
</feature>
<dbReference type="Proteomes" id="UP000297654">
    <property type="component" value="Unassembled WGS sequence"/>
</dbReference>
<gene>
    <name evidence="3" type="ORF">E3O10_09190</name>
</gene>
<evidence type="ECO:0008006" key="5">
    <source>
        <dbReference type="Google" id="ProtNLM"/>
    </source>
</evidence>
<keyword evidence="2" id="KW-0472">Membrane</keyword>
<feature type="compositionally biased region" description="Low complexity" evidence="1">
    <location>
        <begin position="59"/>
        <end position="91"/>
    </location>
</feature>
<keyword evidence="2" id="KW-1133">Transmembrane helix</keyword>
<keyword evidence="4" id="KW-1185">Reference proteome</keyword>
<organism evidence="3 4">
    <name type="scientific">Cryobacterium luteum</name>
    <dbReference type="NCBI Taxonomy" id="1424661"/>
    <lineage>
        <taxon>Bacteria</taxon>
        <taxon>Bacillati</taxon>
        <taxon>Actinomycetota</taxon>
        <taxon>Actinomycetes</taxon>
        <taxon>Micrococcales</taxon>
        <taxon>Microbacteriaceae</taxon>
        <taxon>Cryobacterium</taxon>
    </lineage>
</organism>
<evidence type="ECO:0000256" key="1">
    <source>
        <dbReference type="SAM" id="MobiDB-lite"/>
    </source>
</evidence>
<dbReference type="RefSeq" id="WP_092106917.1">
    <property type="nucleotide sequence ID" value="NZ_FOCN01000002.1"/>
</dbReference>
<protein>
    <recommendedName>
        <fullName evidence="5">DUF4352 domain-containing protein</fullName>
    </recommendedName>
</protein>
<feature type="compositionally biased region" description="Low complexity" evidence="1">
    <location>
        <begin position="100"/>
        <end position="112"/>
    </location>
</feature>
<dbReference type="STRING" id="1424661.SAMN05216281_10232"/>
<comment type="caution">
    <text evidence="3">The sequence shown here is derived from an EMBL/GenBank/DDBJ whole genome shotgun (WGS) entry which is preliminary data.</text>
</comment>
<evidence type="ECO:0000256" key="2">
    <source>
        <dbReference type="SAM" id="Phobius"/>
    </source>
</evidence>
<sequence length="242" mass="23711">MSVRHPAPDATGPTAGQGVPSRRRFWGILASAALAVVVVVLVVAGVAASNGTSPDAAGTSETSTSSPRSTGATPATPGAEPSAPPTATTPAPVAPPAPPESAAGELAPPAAQAPVPLTEPAAAVPGVVFGVGAVEAVNGVARGPGEVGGPSLRFTVTVRNDTADTVNLTATVVNLFFGADQSPATELTASGGAPFPEAVAPGATQQGMFVFAVPTDQRDRVRIAVDYSVGVPIVLFEGAAPR</sequence>
<keyword evidence="2" id="KW-0812">Transmembrane</keyword>
<feature type="region of interest" description="Disordered" evidence="1">
    <location>
        <begin position="49"/>
        <end position="112"/>
    </location>
</feature>
<dbReference type="EMBL" id="SOFF01000030">
    <property type="protein sequence ID" value="TFB89071.1"/>
    <property type="molecule type" value="Genomic_DNA"/>
</dbReference>
<evidence type="ECO:0000313" key="4">
    <source>
        <dbReference type="Proteomes" id="UP000297654"/>
    </source>
</evidence>
<accession>A0A1H8BMG2</accession>
<dbReference type="OrthoDB" id="3831250at2"/>
<dbReference type="AlphaFoldDB" id="A0A1H8BMG2"/>
<proteinExistence type="predicted"/>
<reference evidence="3 4" key="1">
    <citation type="submission" date="2019-03" db="EMBL/GenBank/DDBJ databases">
        <title>Genomics of glacier-inhabiting Cryobacterium strains.</title>
        <authorList>
            <person name="Liu Q."/>
            <person name="Xin Y.-H."/>
        </authorList>
    </citation>
    <scope>NUCLEOTIDE SEQUENCE [LARGE SCALE GENOMIC DNA]</scope>
    <source>
        <strain evidence="3 4">Hh15</strain>
    </source>
</reference>
<evidence type="ECO:0000313" key="3">
    <source>
        <dbReference type="EMBL" id="TFB89071.1"/>
    </source>
</evidence>
<feature type="region of interest" description="Disordered" evidence="1">
    <location>
        <begin position="1"/>
        <end position="20"/>
    </location>
</feature>